<dbReference type="FunFam" id="2.30.30.280:FF:000001">
    <property type="entry name" value="tRNA-specific 2-thiouridylase MnmA"/>
    <property type="match status" value="1"/>
</dbReference>
<dbReference type="AlphaFoldDB" id="A0A3G2R4X1"/>
<dbReference type="GO" id="GO:0005737">
    <property type="term" value="C:cytoplasm"/>
    <property type="evidence" value="ECO:0007669"/>
    <property type="project" value="UniProtKB-SubCell"/>
</dbReference>
<evidence type="ECO:0000259" key="13">
    <source>
        <dbReference type="Pfam" id="PF20259"/>
    </source>
</evidence>
<dbReference type="InterPro" id="IPR046885">
    <property type="entry name" value="MnmA-like_C"/>
</dbReference>
<keyword evidence="15" id="KW-1185">Reference proteome</keyword>
<evidence type="ECO:0000256" key="1">
    <source>
        <dbReference type="ARBA" id="ARBA00022490"/>
    </source>
</evidence>
<evidence type="ECO:0000256" key="3">
    <source>
        <dbReference type="ARBA" id="ARBA00022679"/>
    </source>
</evidence>
<dbReference type="PANTHER" id="PTHR11933:SF5">
    <property type="entry name" value="MITOCHONDRIAL TRNA-SPECIFIC 2-THIOURIDYLASE 1"/>
    <property type="match status" value="1"/>
</dbReference>
<dbReference type="InterPro" id="IPR014729">
    <property type="entry name" value="Rossmann-like_a/b/a_fold"/>
</dbReference>
<dbReference type="Gene3D" id="3.40.50.620">
    <property type="entry name" value="HUPs"/>
    <property type="match status" value="1"/>
</dbReference>
<dbReference type="EMBL" id="CP033169">
    <property type="protein sequence ID" value="AYO30496.1"/>
    <property type="molecule type" value="Genomic_DNA"/>
</dbReference>
<feature type="binding site" evidence="11">
    <location>
        <position position="129"/>
    </location>
    <ligand>
        <name>ATP</name>
        <dbReference type="ChEBI" id="CHEBI:30616"/>
    </ligand>
</feature>
<dbReference type="GO" id="GO:0002143">
    <property type="term" value="P:tRNA wobble position uridine thiolation"/>
    <property type="evidence" value="ECO:0007669"/>
    <property type="project" value="TreeGrafter"/>
</dbReference>
<keyword evidence="3 11" id="KW-0808">Transferase</keyword>
<feature type="binding site" evidence="11">
    <location>
        <position position="35"/>
    </location>
    <ligand>
        <name>ATP</name>
        <dbReference type="ChEBI" id="CHEBI:30616"/>
    </ligand>
</feature>
<feature type="binding site" evidence="11">
    <location>
        <begin position="9"/>
        <end position="16"/>
    </location>
    <ligand>
        <name>ATP</name>
        <dbReference type="ChEBI" id="CHEBI:30616"/>
    </ligand>
</feature>
<dbReference type="GO" id="GO:0000049">
    <property type="term" value="F:tRNA binding"/>
    <property type="evidence" value="ECO:0007669"/>
    <property type="project" value="UniProtKB-KW"/>
</dbReference>
<comment type="similarity">
    <text evidence="11">Belongs to the MnmA/TRMU family.</text>
</comment>
<keyword evidence="7 11" id="KW-0694">RNA-binding</keyword>
<evidence type="ECO:0000256" key="6">
    <source>
        <dbReference type="ARBA" id="ARBA00022840"/>
    </source>
</evidence>
<dbReference type="SUPFAM" id="SSF52402">
    <property type="entry name" value="Adenine nucleotide alpha hydrolases-like"/>
    <property type="match status" value="1"/>
</dbReference>
<proteinExistence type="inferred from homology"/>
<feature type="region of interest" description="Interaction with tRNA" evidence="11">
    <location>
        <begin position="153"/>
        <end position="155"/>
    </location>
</feature>
<evidence type="ECO:0000256" key="8">
    <source>
        <dbReference type="ARBA" id="ARBA00023157"/>
    </source>
</evidence>
<feature type="active site" description="Nucleophile" evidence="11">
    <location>
        <position position="105"/>
    </location>
</feature>
<comment type="subcellular location">
    <subcellularLocation>
        <location evidence="11">Cytoplasm</location>
    </subcellularLocation>
</comment>
<evidence type="ECO:0000313" key="15">
    <source>
        <dbReference type="Proteomes" id="UP000280960"/>
    </source>
</evidence>
<comment type="caution">
    <text evidence="11">Lacks conserved residue(s) required for the propagation of feature annotation.</text>
</comment>
<keyword evidence="4 11" id="KW-0819">tRNA processing</keyword>
<dbReference type="FunFam" id="3.40.50.620:FF:000115">
    <property type="entry name" value="tRNA-specific 2-thiouridylase MnmA"/>
    <property type="match status" value="1"/>
</dbReference>
<dbReference type="RefSeq" id="WP_122014627.1">
    <property type="nucleotide sequence ID" value="NZ_CP033169.1"/>
</dbReference>
<gene>
    <name evidence="11 14" type="primary">mnmA</name>
    <name evidence="14" type="ORF">D2962_07540</name>
</gene>
<evidence type="ECO:0000256" key="7">
    <source>
        <dbReference type="ARBA" id="ARBA00022884"/>
    </source>
</evidence>
<dbReference type="EC" id="2.8.1.13" evidence="11"/>
<keyword evidence="6 11" id="KW-0067">ATP-binding</keyword>
<dbReference type="InterPro" id="IPR046884">
    <property type="entry name" value="MnmA-like_central"/>
</dbReference>
<feature type="site" description="Interaction with tRNA" evidence="11">
    <location>
        <position position="130"/>
    </location>
</feature>
<feature type="active site" description="Cysteine persulfide intermediate" evidence="11">
    <location>
        <position position="203"/>
    </location>
</feature>
<evidence type="ECO:0000259" key="12">
    <source>
        <dbReference type="Pfam" id="PF20258"/>
    </source>
</evidence>
<keyword evidence="2 11" id="KW-0820">tRNA-binding</keyword>
<dbReference type="KEGG" id="bacg:D2962_07540"/>
<evidence type="ECO:0000256" key="11">
    <source>
        <dbReference type="HAMAP-Rule" id="MF_00144"/>
    </source>
</evidence>
<evidence type="ECO:0000256" key="9">
    <source>
        <dbReference type="ARBA" id="ARBA00051542"/>
    </source>
</evidence>
<evidence type="ECO:0000256" key="10">
    <source>
        <dbReference type="ARBA" id="ARBA00056575"/>
    </source>
</evidence>
<dbReference type="GO" id="GO:0005524">
    <property type="term" value="F:ATP binding"/>
    <property type="evidence" value="ECO:0007669"/>
    <property type="project" value="UniProtKB-KW"/>
</dbReference>
<keyword evidence="5 11" id="KW-0547">Nucleotide-binding</keyword>
<feature type="region of interest" description="Interaction with tRNA" evidence="11">
    <location>
        <begin position="308"/>
        <end position="309"/>
    </location>
</feature>
<dbReference type="InterPro" id="IPR004506">
    <property type="entry name" value="MnmA-like"/>
</dbReference>
<evidence type="ECO:0000256" key="5">
    <source>
        <dbReference type="ARBA" id="ARBA00022741"/>
    </source>
</evidence>
<feature type="domain" description="tRNA-specific 2-thiouridylase MnmA-like C-terminal" evidence="12">
    <location>
        <begin position="282"/>
        <end position="357"/>
    </location>
</feature>
<sequence>MNKNKVVVAMSGGVDSSVCAYLLKKQGYEVIGMTMQIWQNAPEETRLKEGGCCSIGAVYDARRVADKIGIPYYVINLKDFFNEKVIKNFINEYVEGRTPNPCIVCNRHLKFDALLKKALEIDAFYLATGHYSKIEYDTSTGRYILKKSVDPTKDQSYALYNLTQFQLEHTLLPLGYYTKQEIRKIAEEAGLSVAQKPDSQEICFVDTNYKEFLKQKVPEKIIPGPFMDKNGNILGEHNGIPFYTIGQRRGLGISAGKPLYVVDIDVERNAVILGGEKDLFVKEFVAHNMNWIAIDELKALKQVNAKIRYNFNERPAKIIPAGQDQVKVIFDQPQKAVTPGQAVVFYENDTVVGGGIIKKRTDLN</sequence>
<dbReference type="Gene3D" id="2.30.30.280">
    <property type="entry name" value="Adenine nucleotide alpha hydrolases-like domains"/>
    <property type="match status" value="1"/>
</dbReference>
<dbReference type="Gene3D" id="2.40.30.10">
    <property type="entry name" value="Translation factors"/>
    <property type="match status" value="1"/>
</dbReference>
<dbReference type="InterPro" id="IPR023382">
    <property type="entry name" value="MnmA-like_central_sf"/>
</dbReference>
<dbReference type="FunFam" id="2.40.30.10:FF:000023">
    <property type="entry name" value="tRNA-specific 2-thiouridylase MnmA"/>
    <property type="match status" value="1"/>
</dbReference>
<feature type="site" description="Interaction with tRNA" evidence="11">
    <location>
        <position position="341"/>
    </location>
</feature>
<organism evidence="14 15">
    <name type="scientific">Biomaibacter acetigenes</name>
    <dbReference type="NCBI Taxonomy" id="2316383"/>
    <lineage>
        <taxon>Bacteria</taxon>
        <taxon>Bacillati</taxon>
        <taxon>Bacillota</taxon>
        <taxon>Clostridia</taxon>
        <taxon>Thermosediminibacterales</taxon>
        <taxon>Tepidanaerobacteraceae</taxon>
        <taxon>Biomaibacter</taxon>
    </lineage>
</organism>
<dbReference type="Proteomes" id="UP000280960">
    <property type="component" value="Chromosome"/>
</dbReference>
<comment type="function">
    <text evidence="10 11">Catalyzes the 2-thiolation of uridine at the wobble position (U34) of tRNA, leading to the formation of s(2)U34.</text>
</comment>
<evidence type="ECO:0000256" key="4">
    <source>
        <dbReference type="ARBA" id="ARBA00022694"/>
    </source>
</evidence>
<dbReference type="Pfam" id="PF03054">
    <property type="entry name" value="tRNA_Me_trans"/>
    <property type="match status" value="1"/>
</dbReference>
<dbReference type="Pfam" id="PF20259">
    <property type="entry name" value="tRNA_Me_trans_M"/>
    <property type="match status" value="1"/>
</dbReference>
<protein>
    <recommendedName>
        <fullName evidence="11">tRNA-specific 2-thiouridylase MnmA</fullName>
        <ecNumber evidence="11">2.8.1.13</ecNumber>
    </recommendedName>
</protein>
<dbReference type="PANTHER" id="PTHR11933">
    <property type="entry name" value="TRNA 5-METHYLAMINOMETHYL-2-THIOURIDYLATE -METHYLTRANSFERASE"/>
    <property type="match status" value="1"/>
</dbReference>
<comment type="catalytic activity">
    <reaction evidence="9 11">
        <text>S-sulfanyl-L-cysteinyl-[protein] + uridine(34) in tRNA + AH2 + ATP = 2-thiouridine(34) in tRNA + L-cysteinyl-[protein] + A + AMP + diphosphate + H(+)</text>
        <dbReference type="Rhea" id="RHEA:47032"/>
        <dbReference type="Rhea" id="RHEA-COMP:10131"/>
        <dbReference type="Rhea" id="RHEA-COMP:11726"/>
        <dbReference type="Rhea" id="RHEA-COMP:11727"/>
        <dbReference type="Rhea" id="RHEA-COMP:11728"/>
        <dbReference type="ChEBI" id="CHEBI:13193"/>
        <dbReference type="ChEBI" id="CHEBI:15378"/>
        <dbReference type="ChEBI" id="CHEBI:17499"/>
        <dbReference type="ChEBI" id="CHEBI:29950"/>
        <dbReference type="ChEBI" id="CHEBI:30616"/>
        <dbReference type="ChEBI" id="CHEBI:33019"/>
        <dbReference type="ChEBI" id="CHEBI:61963"/>
        <dbReference type="ChEBI" id="CHEBI:65315"/>
        <dbReference type="ChEBI" id="CHEBI:87170"/>
        <dbReference type="ChEBI" id="CHEBI:456215"/>
        <dbReference type="EC" id="2.8.1.13"/>
    </reaction>
</comment>
<name>A0A3G2R4X1_9FIRM</name>
<dbReference type="HAMAP" id="MF_00144">
    <property type="entry name" value="tRNA_thiouridyl_MnmA"/>
    <property type="match status" value="1"/>
</dbReference>
<dbReference type="GO" id="GO:0103016">
    <property type="term" value="F:tRNA-uridine 2-sulfurtransferase activity"/>
    <property type="evidence" value="ECO:0007669"/>
    <property type="project" value="UniProtKB-EC"/>
</dbReference>
<dbReference type="NCBIfam" id="TIGR00420">
    <property type="entry name" value="trmU"/>
    <property type="match status" value="1"/>
</dbReference>
<keyword evidence="1 11" id="KW-0963">Cytoplasm</keyword>
<feature type="domain" description="tRNA-specific 2-thiouridylase MnmA-like central" evidence="13">
    <location>
        <begin position="210"/>
        <end position="274"/>
    </location>
</feature>
<evidence type="ECO:0000313" key="14">
    <source>
        <dbReference type="EMBL" id="AYO30496.1"/>
    </source>
</evidence>
<accession>A0A3G2R4X1</accession>
<dbReference type="CDD" id="cd01998">
    <property type="entry name" value="MnmA_TRMU-like"/>
    <property type="match status" value="1"/>
</dbReference>
<keyword evidence="8" id="KW-1015">Disulfide bond</keyword>
<reference evidence="14 15" key="1">
    <citation type="submission" date="2018-10" db="EMBL/GenBank/DDBJ databases">
        <authorList>
            <person name="Zhang X."/>
        </authorList>
    </citation>
    <scope>NUCLEOTIDE SEQUENCE [LARGE SCALE GENOMIC DNA]</scope>
    <source>
        <strain evidence="14 15">SK-G1</strain>
    </source>
</reference>
<dbReference type="Pfam" id="PF20258">
    <property type="entry name" value="tRNA_Me_trans_C"/>
    <property type="match status" value="1"/>
</dbReference>
<evidence type="ECO:0000256" key="2">
    <source>
        <dbReference type="ARBA" id="ARBA00022555"/>
    </source>
</evidence>
<dbReference type="NCBIfam" id="NF001138">
    <property type="entry name" value="PRK00143.1"/>
    <property type="match status" value="1"/>
</dbReference>